<evidence type="ECO:0000313" key="1">
    <source>
        <dbReference type="EMBL" id="EKM33262.1"/>
    </source>
</evidence>
<sequence length="12" mass="1369">WQLLPLGSLRVS</sequence>
<organism evidence="1 2">
    <name type="scientific">Vibrio harveyi</name>
    <name type="common">Beneckea harveyi</name>
    <dbReference type="NCBI Taxonomy" id="669"/>
    <lineage>
        <taxon>Bacteria</taxon>
        <taxon>Pseudomonadati</taxon>
        <taxon>Pseudomonadota</taxon>
        <taxon>Gammaproteobacteria</taxon>
        <taxon>Vibrionales</taxon>
        <taxon>Vibrionaceae</taxon>
        <taxon>Vibrio</taxon>
    </lineage>
</organism>
<proteinExistence type="predicted"/>
<gene>
    <name evidence="1" type="ORF">VCHENC02_1260</name>
</gene>
<dbReference type="Proteomes" id="UP000008367">
    <property type="component" value="Unassembled WGS sequence"/>
</dbReference>
<reference evidence="1 2" key="1">
    <citation type="submission" date="2012-10" db="EMBL/GenBank/DDBJ databases">
        <title>Genome sequence of Vibrio Cholerae HENC-02.</title>
        <authorList>
            <person name="Eppinger M."/>
            <person name="Hasan N.A."/>
            <person name="Sengamalay N."/>
            <person name="Hine E."/>
            <person name="Su Q."/>
            <person name="Daugherty S.C."/>
            <person name="Young S."/>
            <person name="Sadzewicz L."/>
            <person name="Tallon L."/>
            <person name="Cebula T.A."/>
            <person name="Ravel J."/>
            <person name="Colwell R.R."/>
        </authorList>
    </citation>
    <scope>NUCLEOTIDE SEQUENCE [LARGE SCALE GENOMIC DNA]</scope>
    <source>
        <strain evidence="1 2">HENC-02</strain>
    </source>
</reference>
<dbReference type="EMBL" id="AJSR01000370">
    <property type="protein sequence ID" value="EKM33262.1"/>
    <property type="molecule type" value="Genomic_DNA"/>
</dbReference>
<name>A0A454D3L0_VIBHA</name>
<feature type="non-terminal residue" evidence="1">
    <location>
        <position position="1"/>
    </location>
</feature>
<evidence type="ECO:0000313" key="2">
    <source>
        <dbReference type="Proteomes" id="UP000008367"/>
    </source>
</evidence>
<accession>A0A454D3L0</accession>
<protein>
    <submittedName>
        <fullName evidence="1">Methyl-accepting chemotaxis domain protein</fullName>
    </submittedName>
</protein>
<comment type="caution">
    <text evidence="1">The sequence shown here is derived from an EMBL/GenBank/DDBJ whole genome shotgun (WGS) entry which is preliminary data.</text>
</comment>